<dbReference type="InterPro" id="IPR041682">
    <property type="entry name" value="AAA_14"/>
</dbReference>
<feature type="domain" description="AAA" evidence="1">
    <location>
        <begin position="20"/>
        <end position="152"/>
    </location>
</feature>
<dbReference type="PANTHER" id="PTHR33295:SF20">
    <property type="entry name" value="ATPASE"/>
    <property type="match status" value="1"/>
</dbReference>
<organism evidence="3 4">
    <name type="scientific">Fusobacterium nucleatum subsp. polymorphum</name>
    <name type="common">Fusobacterium polymorphum</name>
    <dbReference type="NCBI Taxonomy" id="76857"/>
    <lineage>
        <taxon>Bacteria</taxon>
        <taxon>Fusobacteriati</taxon>
        <taxon>Fusobacteriota</taxon>
        <taxon>Fusobacteriia</taxon>
        <taxon>Fusobacteriales</taxon>
        <taxon>Fusobacteriaceae</taxon>
        <taxon>Fusobacterium</taxon>
    </lineage>
</organism>
<protein>
    <submittedName>
        <fullName evidence="3">ATPase</fullName>
    </submittedName>
</protein>
<dbReference type="Proteomes" id="UP000225199">
    <property type="component" value="Unassembled WGS sequence"/>
</dbReference>
<dbReference type="EMBL" id="NIRJ01000001">
    <property type="protein sequence ID" value="PHH96787.1"/>
    <property type="molecule type" value="Genomic_DNA"/>
</dbReference>
<dbReference type="PANTHER" id="PTHR33295">
    <property type="entry name" value="ATPASE"/>
    <property type="match status" value="1"/>
</dbReference>
<dbReference type="InterPro" id="IPR027417">
    <property type="entry name" value="P-loop_NTPase"/>
</dbReference>
<accession>A0A2C6AU01</accession>
<evidence type="ECO:0000313" key="3">
    <source>
        <dbReference type="EMBL" id="PHH96787.1"/>
    </source>
</evidence>
<evidence type="ECO:0000259" key="2">
    <source>
        <dbReference type="Pfam" id="PF13635"/>
    </source>
</evidence>
<dbReference type="Gene3D" id="3.40.50.300">
    <property type="entry name" value="P-loop containing nucleotide triphosphate hydrolases"/>
    <property type="match status" value="1"/>
</dbReference>
<name>A0A2C6AU01_FUSNP</name>
<dbReference type="Pfam" id="PF13173">
    <property type="entry name" value="AAA_14"/>
    <property type="match status" value="1"/>
</dbReference>
<dbReference type="InterPro" id="IPR025420">
    <property type="entry name" value="DUF4143"/>
</dbReference>
<dbReference type="Pfam" id="PF13635">
    <property type="entry name" value="DUF4143"/>
    <property type="match status" value="1"/>
</dbReference>
<feature type="domain" description="DUF4143" evidence="2">
    <location>
        <begin position="204"/>
        <end position="351"/>
    </location>
</feature>
<evidence type="ECO:0000313" key="4">
    <source>
        <dbReference type="Proteomes" id="UP000225199"/>
    </source>
</evidence>
<proteinExistence type="predicted"/>
<dbReference type="RefSeq" id="WP_098978751.1">
    <property type="nucleotide sequence ID" value="NZ_NIRJ01000001.1"/>
</dbReference>
<reference evidence="3 4" key="1">
    <citation type="submission" date="2017-06" db="EMBL/GenBank/DDBJ databases">
        <title>Draft genome sequence of Fusobacterium nucleatum subsp. polymorphum KCOM 1002 (=ChDC F175).</title>
        <authorList>
            <person name="Kook J.-K."/>
            <person name="Park S.-N."/>
            <person name="Lim Y.K."/>
            <person name="Roh H."/>
        </authorList>
    </citation>
    <scope>NUCLEOTIDE SEQUENCE [LARGE SCALE GENOMIC DNA]</scope>
    <source>
        <strain evidence="4">KCOM 1002 (ChDC F175)</strain>
    </source>
</reference>
<gene>
    <name evidence="3" type="ORF">CA840_05320</name>
</gene>
<sequence length="403" mass="47354">MTKRELYIEKIKPFIDKDIIKVLTGIRRSGKSVMLKLIMEELKQNGIDEKQFININFENLINRELTTSDKLHKYILKKVSEIKKKCYIFLDEIQEVKDWEKCINSLRVNEEYNFDIYITGSNAKLLSGELSTYLAGRYVEFVIYPFSFKEFLDTLKSIQQNVSIREAFQKYIKFGGMPFLYNLAFEEEPSLQYLNDIYSSIILKDITQRNKIRDTDLLERVINYLIMNVGNIFSATSISKFFKSENRKISVETILNYIKAAEEAFLIYKVSRDDLIGKKILNVNEKYYIADHGIREAILESNQRDINQIFENIIYLELLRKGYNIKVGKVDNLEVDFVCTKGNEKLYIQVAYLLASPETTEREFSSLEKINDNYPKYVISMDEFDMSRNGISHINIIDFLMKP</sequence>
<dbReference type="AlphaFoldDB" id="A0A2C6AU01"/>
<evidence type="ECO:0000259" key="1">
    <source>
        <dbReference type="Pfam" id="PF13173"/>
    </source>
</evidence>
<dbReference type="SUPFAM" id="SSF52540">
    <property type="entry name" value="P-loop containing nucleoside triphosphate hydrolases"/>
    <property type="match status" value="1"/>
</dbReference>
<comment type="caution">
    <text evidence="3">The sequence shown here is derived from an EMBL/GenBank/DDBJ whole genome shotgun (WGS) entry which is preliminary data.</text>
</comment>